<dbReference type="AlphaFoldDB" id="A0A3M8H8E9"/>
<dbReference type="RefSeq" id="WP_122972154.1">
    <property type="nucleotide sequence ID" value="NZ_RHLQ01000022.1"/>
</dbReference>
<protein>
    <submittedName>
        <fullName evidence="1">Uncharacterized protein</fullName>
    </submittedName>
</protein>
<dbReference type="InterPro" id="IPR058600">
    <property type="entry name" value="YhjD-like"/>
</dbReference>
<accession>A0A3M8H8E9</accession>
<dbReference type="EMBL" id="RHLQ01000022">
    <property type="protein sequence ID" value="RNC98692.1"/>
    <property type="molecule type" value="Genomic_DNA"/>
</dbReference>
<evidence type="ECO:0000313" key="1">
    <source>
        <dbReference type="EMBL" id="RNC98692.1"/>
    </source>
</evidence>
<name>A0A3M8H8E9_9BACI</name>
<evidence type="ECO:0000313" key="2">
    <source>
        <dbReference type="Proteomes" id="UP000279909"/>
    </source>
</evidence>
<comment type="caution">
    <text evidence="1">The sequence shown here is derived from an EMBL/GenBank/DDBJ whole genome shotgun (WGS) entry which is preliminary data.</text>
</comment>
<dbReference type="Proteomes" id="UP000279909">
    <property type="component" value="Unassembled WGS sequence"/>
</dbReference>
<reference evidence="1 2" key="1">
    <citation type="journal article" date="2014" name="Int. J. Syst. Evol. Microbiol.">
        <title>Lysinibacillus halotolerans sp. nov., isolated from saline-alkaline soil.</title>
        <authorList>
            <person name="Kong D."/>
            <person name="Wang Y."/>
            <person name="Zhao B."/>
            <person name="Li Y."/>
            <person name="Song J."/>
            <person name="Zhai Y."/>
            <person name="Zhang C."/>
            <person name="Wang H."/>
            <person name="Chen X."/>
            <person name="Zhao B."/>
            <person name="Ruan Z."/>
        </authorList>
    </citation>
    <scope>NUCLEOTIDE SEQUENCE [LARGE SCALE GENOMIC DNA]</scope>
    <source>
        <strain evidence="1 2">MCCC 1A12703</strain>
    </source>
</reference>
<proteinExistence type="predicted"/>
<gene>
    <name evidence="1" type="ORF">EC501_10010</name>
</gene>
<dbReference type="OrthoDB" id="2739337at2"/>
<dbReference type="Pfam" id="PF26325">
    <property type="entry name" value="YhjD"/>
    <property type="match status" value="1"/>
</dbReference>
<keyword evidence="2" id="KW-1185">Reference proteome</keyword>
<organism evidence="1 2">
    <name type="scientific">Lysinibacillus halotolerans</name>
    <dbReference type="NCBI Taxonomy" id="1368476"/>
    <lineage>
        <taxon>Bacteria</taxon>
        <taxon>Bacillati</taxon>
        <taxon>Bacillota</taxon>
        <taxon>Bacilli</taxon>
        <taxon>Bacillales</taxon>
        <taxon>Bacillaceae</taxon>
        <taxon>Lysinibacillus</taxon>
    </lineage>
</organism>
<sequence length="114" mass="13473">MIDFNAADLIHKHIILDLTKRTLERDLNHLNDIKMNRPLAMWMEQQIIVVQNELREVKSQLGKSGIKVQAEIRIDKDITEYVIMDKGTEHNRRYLNIALKNKVDDEIKRLLNVQ</sequence>